<proteinExistence type="predicted"/>
<reference evidence="1" key="1">
    <citation type="submission" date="2014-09" db="EMBL/GenBank/DDBJ databases">
        <authorList>
            <person name="Magalhaes I.L.F."/>
            <person name="Oliveira U."/>
            <person name="Santos F.R."/>
            <person name="Vidigal T.H.D.A."/>
            <person name="Brescovit A.D."/>
            <person name="Santos A.J."/>
        </authorList>
    </citation>
    <scope>NUCLEOTIDE SEQUENCE</scope>
    <source>
        <tissue evidence="1">Shoot tissue taken approximately 20 cm above the soil surface</tissue>
    </source>
</reference>
<evidence type="ECO:0000313" key="1">
    <source>
        <dbReference type="EMBL" id="JAE06338.1"/>
    </source>
</evidence>
<dbReference type="AlphaFoldDB" id="A0A0A9FDJ4"/>
<protein>
    <submittedName>
        <fullName evidence="1">Uncharacterized protein</fullName>
    </submittedName>
</protein>
<name>A0A0A9FDJ4_ARUDO</name>
<reference evidence="1" key="2">
    <citation type="journal article" date="2015" name="Data Brief">
        <title>Shoot transcriptome of the giant reed, Arundo donax.</title>
        <authorList>
            <person name="Barrero R.A."/>
            <person name="Guerrero F.D."/>
            <person name="Moolhuijzen P."/>
            <person name="Goolsby J.A."/>
            <person name="Tidwell J."/>
            <person name="Bellgard S.E."/>
            <person name="Bellgard M.I."/>
        </authorList>
    </citation>
    <scope>NUCLEOTIDE SEQUENCE</scope>
    <source>
        <tissue evidence="1">Shoot tissue taken approximately 20 cm above the soil surface</tissue>
    </source>
</reference>
<accession>A0A0A9FDJ4</accession>
<organism evidence="1">
    <name type="scientific">Arundo donax</name>
    <name type="common">Giant reed</name>
    <name type="synonym">Donax arundinaceus</name>
    <dbReference type="NCBI Taxonomy" id="35708"/>
    <lineage>
        <taxon>Eukaryota</taxon>
        <taxon>Viridiplantae</taxon>
        <taxon>Streptophyta</taxon>
        <taxon>Embryophyta</taxon>
        <taxon>Tracheophyta</taxon>
        <taxon>Spermatophyta</taxon>
        <taxon>Magnoliopsida</taxon>
        <taxon>Liliopsida</taxon>
        <taxon>Poales</taxon>
        <taxon>Poaceae</taxon>
        <taxon>PACMAD clade</taxon>
        <taxon>Arundinoideae</taxon>
        <taxon>Arundineae</taxon>
        <taxon>Arundo</taxon>
    </lineage>
</organism>
<sequence length="31" mass="3737">MNGLKSLRAKVIWFWSSRLKSGLWQEFRVVN</sequence>
<dbReference type="EMBL" id="GBRH01191558">
    <property type="protein sequence ID" value="JAE06338.1"/>
    <property type="molecule type" value="Transcribed_RNA"/>
</dbReference>